<accession>A0A379F342</accession>
<gene>
    <name evidence="1" type="ORF">NCTC13043_01681</name>
</gene>
<protein>
    <submittedName>
        <fullName evidence="1">Uncharacterized protein</fullName>
    </submittedName>
</protein>
<organism evidence="1 2">
    <name type="scientific">Prevotella pallens</name>
    <dbReference type="NCBI Taxonomy" id="60133"/>
    <lineage>
        <taxon>Bacteria</taxon>
        <taxon>Pseudomonadati</taxon>
        <taxon>Bacteroidota</taxon>
        <taxon>Bacteroidia</taxon>
        <taxon>Bacteroidales</taxon>
        <taxon>Prevotellaceae</taxon>
        <taxon>Prevotella</taxon>
    </lineage>
</organism>
<dbReference type="AlphaFoldDB" id="A0A379F342"/>
<dbReference type="Proteomes" id="UP000254235">
    <property type="component" value="Unassembled WGS sequence"/>
</dbReference>
<dbReference type="EMBL" id="UGTP01000001">
    <property type="protein sequence ID" value="SUC13057.1"/>
    <property type="molecule type" value="Genomic_DNA"/>
</dbReference>
<sequence length="177" mass="20637">MQQEMKKFILLLLLAICYNILPALAQYEYSPQCKMNFGKGEVYSIEVGGNEKENNDTILGNSVAIILLKNGKEISRFNTFTIDDNCPADGFRDIKVKGHYFTVEDSYCAGFYFVLTYTTFRYDTKRKEFVLHRYGESYVYRGDPEKDIPDNSYLVKEYIPFSKITTELLLELRNNFK</sequence>
<evidence type="ECO:0000313" key="1">
    <source>
        <dbReference type="EMBL" id="SUC13057.1"/>
    </source>
</evidence>
<name>A0A379F342_9BACT</name>
<reference evidence="1 2" key="1">
    <citation type="submission" date="2018-06" db="EMBL/GenBank/DDBJ databases">
        <authorList>
            <consortium name="Pathogen Informatics"/>
            <person name="Doyle S."/>
        </authorList>
    </citation>
    <scope>NUCLEOTIDE SEQUENCE [LARGE SCALE GENOMIC DNA]</scope>
    <source>
        <strain evidence="1 2">NCTC13043</strain>
    </source>
</reference>
<proteinExistence type="predicted"/>
<evidence type="ECO:0000313" key="2">
    <source>
        <dbReference type="Proteomes" id="UP000254235"/>
    </source>
</evidence>